<comment type="caution">
    <text evidence="2">The sequence shown here is derived from an EMBL/GenBank/DDBJ whole genome shotgun (WGS) entry which is preliminary data.</text>
</comment>
<evidence type="ECO:0000313" key="3">
    <source>
        <dbReference type="Proteomes" id="UP001176941"/>
    </source>
</evidence>
<dbReference type="Pfam" id="PF06758">
    <property type="entry name" value="Olduvai"/>
    <property type="match status" value="1"/>
</dbReference>
<name>A0ABN8XIZ0_RANTA</name>
<gene>
    <name evidence="2" type="ORF">MRATA1EN1_LOCUS30980</name>
</gene>
<dbReference type="EMBL" id="CATKSN020000255">
    <property type="protein sequence ID" value="CAI9149362.1"/>
    <property type="molecule type" value="Genomic_DNA"/>
</dbReference>
<dbReference type="Proteomes" id="UP001176941">
    <property type="component" value="Unassembled WGS sequence"/>
</dbReference>
<reference evidence="2" key="1">
    <citation type="submission" date="2023-04" db="EMBL/GenBank/DDBJ databases">
        <authorList>
            <consortium name="ELIXIR-Norway"/>
        </authorList>
    </citation>
    <scope>NUCLEOTIDE SEQUENCE [LARGE SCALE GENOMIC DNA]</scope>
</reference>
<keyword evidence="3" id="KW-1185">Reference proteome</keyword>
<protein>
    <recommendedName>
        <fullName evidence="1">Olduvai domain-containing protein</fullName>
    </recommendedName>
</protein>
<accession>A0ABN8XIZ0</accession>
<dbReference type="SMART" id="SM01148">
    <property type="entry name" value="DUF1220"/>
    <property type="match status" value="1"/>
</dbReference>
<evidence type="ECO:0000313" key="2">
    <source>
        <dbReference type="EMBL" id="CAI9149362.1"/>
    </source>
</evidence>
<proteinExistence type="predicted"/>
<dbReference type="InterPro" id="IPR010630">
    <property type="entry name" value="Olduvai_dom"/>
</dbReference>
<feature type="domain" description="Olduvai" evidence="1">
    <location>
        <begin position="1"/>
        <end position="58"/>
    </location>
</feature>
<organism evidence="2 3">
    <name type="scientific">Rangifer tarandus platyrhynchus</name>
    <name type="common">Svalbard reindeer</name>
    <dbReference type="NCBI Taxonomy" id="3082113"/>
    <lineage>
        <taxon>Eukaryota</taxon>
        <taxon>Metazoa</taxon>
        <taxon>Chordata</taxon>
        <taxon>Craniata</taxon>
        <taxon>Vertebrata</taxon>
        <taxon>Euteleostomi</taxon>
        <taxon>Mammalia</taxon>
        <taxon>Eutheria</taxon>
        <taxon>Laurasiatheria</taxon>
        <taxon>Artiodactyla</taxon>
        <taxon>Ruminantia</taxon>
        <taxon>Pecora</taxon>
        <taxon>Cervidae</taxon>
        <taxon>Odocoileinae</taxon>
        <taxon>Rangifer</taxon>
    </lineage>
</organism>
<evidence type="ECO:0000259" key="1">
    <source>
        <dbReference type="SMART" id="SM01148"/>
    </source>
</evidence>
<feature type="non-terminal residue" evidence="2">
    <location>
        <position position="81"/>
    </location>
</feature>
<sequence length="81" mass="9216">FSRQMPQMAEYGALQNSLDDYYLTYSGLPSLAHTCWSYRSTAIFSPEDLDVSYARDVTGEYFLVTECHLDAQVDSVCFVLL</sequence>
<feature type="non-terminal residue" evidence="2">
    <location>
        <position position="1"/>
    </location>
</feature>